<keyword evidence="1" id="KW-1133">Transmembrane helix</keyword>
<comment type="caution">
    <text evidence="2">The sequence shown here is derived from an EMBL/GenBank/DDBJ whole genome shotgun (WGS) entry which is preliminary data.</text>
</comment>
<dbReference type="AlphaFoldDB" id="A0A5S5DIT0"/>
<proteinExistence type="predicted"/>
<feature type="transmembrane region" description="Helical" evidence="1">
    <location>
        <begin position="83"/>
        <end position="101"/>
    </location>
</feature>
<name>A0A5S5DIT0_9SPHI</name>
<keyword evidence="3" id="KW-1185">Reference proteome</keyword>
<evidence type="ECO:0000313" key="2">
    <source>
        <dbReference type="EMBL" id="TYP95883.1"/>
    </source>
</evidence>
<evidence type="ECO:0000313" key="3">
    <source>
        <dbReference type="Proteomes" id="UP000325105"/>
    </source>
</evidence>
<evidence type="ECO:0000256" key="1">
    <source>
        <dbReference type="SAM" id="Phobius"/>
    </source>
</evidence>
<accession>A0A5S5DIT0</accession>
<organism evidence="2 3">
    <name type="scientific">Sphingobacterium allocomposti</name>
    <dbReference type="NCBI Taxonomy" id="415956"/>
    <lineage>
        <taxon>Bacteria</taxon>
        <taxon>Pseudomonadati</taxon>
        <taxon>Bacteroidota</taxon>
        <taxon>Sphingobacteriia</taxon>
        <taxon>Sphingobacteriales</taxon>
        <taxon>Sphingobacteriaceae</taxon>
        <taxon>Sphingobacterium</taxon>
    </lineage>
</organism>
<dbReference type="EMBL" id="VNHX01000009">
    <property type="protein sequence ID" value="TYP95883.1"/>
    <property type="molecule type" value="Genomic_DNA"/>
</dbReference>
<gene>
    <name evidence="2" type="ORF">BC792_10979</name>
</gene>
<feature type="transmembrane region" description="Helical" evidence="1">
    <location>
        <begin position="20"/>
        <end position="38"/>
    </location>
</feature>
<sequence>MSVERYVTGRHMGFERPPYFFKDFYVFACYFLHLLFLYHRVLRQRESFSVVTKVGLCLVAYDNCMADQGTGFYLTNTALSSPFYLPFFGVAVGFPWVRFVSAPKPTRSPLEADPKPTQLPGGQGAVLVGCWFDAILFVEKGSISALDRHKRRPHQGLA</sequence>
<keyword evidence="1" id="KW-0812">Transmembrane</keyword>
<keyword evidence="1" id="KW-0472">Membrane</keyword>
<reference evidence="2 3" key="1">
    <citation type="submission" date="2019-07" db="EMBL/GenBank/DDBJ databases">
        <title>Genomic Encyclopedia of Archaeal and Bacterial Type Strains, Phase II (KMG-II): from individual species to whole genera.</title>
        <authorList>
            <person name="Goeker M."/>
        </authorList>
    </citation>
    <scope>NUCLEOTIDE SEQUENCE [LARGE SCALE GENOMIC DNA]</scope>
    <source>
        <strain evidence="2 3">DSM 18850</strain>
    </source>
</reference>
<protein>
    <submittedName>
        <fullName evidence="2">Uncharacterized protein</fullName>
    </submittedName>
</protein>
<dbReference type="Proteomes" id="UP000325105">
    <property type="component" value="Unassembled WGS sequence"/>
</dbReference>